<dbReference type="EMBL" id="GU384160">
    <property type="protein sequence ID" value="ADC52840.1"/>
    <property type="molecule type" value="Genomic_DNA"/>
</dbReference>
<evidence type="ECO:0000256" key="4">
    <source>
        <dbReference type="ARBA" id="ARBA00022898"/>
    </source>
</evidence>
<dbReference type="GO" id="GO:0008483">
    <property type="term" value="F:transaminase activity"/>
    <property type="evidence" value="ECO:0007669"/>
    <property type="project" value="UniProtKB-KW"/>
</dbReference>
<dbReference type="InterPro" id="IPR015422">
    <property type="entry name" value="PyrdxlP-dep_Trfase_small"/>
</dbReference>
<reference evidence="9" key="1">
    <citation type="journal article" date="2010" name="Environ. Microbiol.">
        <title>Coevolution of antibiotic production and counter-resistance in soil bacteria.</title>
        <authorList>
            <person name="Laskaris P."/>
            <person name="Tolba S."/>
            <person name="Calvo-Bado L."/>
            <person name="Wellington L."/>
        </authorList>
    </citation>
    <scope>NUCLEOTIDE SEQUENCE</scope>
    <source>
        <strain evidence="9">CR50</strain>
    </source>
</reference>
<comment type="similarity">
    <text evidence="5">Belongs to the DegT/DnrJ/EryC1 family. L-glutamine:2-deoxy-scyllo-inosose/scyllo-inosose aminotransferase subfamily.</text>
</comment>
<dbReference type="PANTHER" id="PTHR30244">
    <property type="entry name" value="TRANSAMINASE"/>
    <property type="match status" value="1"/>
</dbReference>
<dbReference type="Gene3D" id="3.40.640.10">
    <property type="entry name" value="Type I PLP-dependent aspartate aminotransferase-like (Major domain)"/>
    <property type="match status" value="1"/>
</dbReference>
<keyword evidence="4 7" id="KW-0663">Pyridoxal phosphate</keyword>
<dbReference type="SUPFAM" id="SSF53383">
    <property type="entry name" value="PLP-dependent transferases"/>
    <property type="match status" value="1"/>
</dbReference>
<dbReference type="InterPro" id="IPR000653">
    <property type="entry name" value="DegT/StrS_aminotransferase"/>
</dbReference>
<dbReference type="CDD" id="cd00616">
    <property type="entry name" value="AHBA_syn"/>
    <property type="match status" value="1"/>
</dbReference>
<evidence type="ECO:0000313" key="9">
    <source>
        <dbReference type="EMBL" id="ADC52840.1"/>
    </source>
</evidence>
<evidence type="ECO:0000256" key="3">
    <source>
        <dbReference type="ARBA" id="ARBA00022679"/>
    </source>
</evidence>
<dbReference type="GO" id="GO:0000271">
    <property type="term" value="P:polysaccharide biosynthetic process"/>
    <property type="evidence" value="ECO:0007669"/>
    <property type="project" value="TreeGrafter"/>
</dbReference>
<dbReference type="InterPro" id="IPR015424">
    <property type="entry name" value="PyrdxlP-dep_Trfase"/>
</dbReference>
<protein>
    <submittedName>
        <fullName evidence="9">Putative N-methyl-L-glucosamine biosynthetic aminotransferase</fullName>
    </submittedName>
</protein>
<evidence type="ECO:0000256" key="2">
    <source>
        <dbReference type="ARBA" id="ARBA00022576"/>
    </source>
</evidence>
<dbReference type="Gene3D" id="3.90.1150.10">
    <property type="entry name" value="Aspartate Aminotransferase, domain 1"/>
    <property type="match status" value="1"/>
</dbReference>
<organism evidence="9">
    <name type="scientific">Streptomyces platensis</name>
    <dbReference type="NCBI Taxonomy" id="58346"/>
    <lineage>
        <taxon>Bacteria</taxon>
        <taxon>Bacillati</taxon>
        <taxon>Actinomycetota</taxon>
        <taxon>Actinomycetes</taxon>
        <taxon>Kitasatosporales</taxon>
        <taxon>Streptomycetaceae</taxon>
        <taxon>Streptomyces</taxon>
    </lineage>
</organism>
<feature type="modified residue" description="N6-(pyridoxal phosphate)lysine" evidence="7">
    <location>
        <position position="258"/>
    </location>
</feature>
<name>D3Y176_STRPT</name>
<feature type="active site" description="Proton acceptor" evidence="6">
    <location>
        <position position="258"/>
    </location>
</feature>
<dbReference type="GO" id="GO:0030170">
    <property type="term" value="F:pyridoxal phosphate binding"/>
    <property type="evidence" value="ECO:0007669"/>
    <property type="project" value="TreeGrafter"/>
</dbReference>
<comment type="cofactor">
    <cofactor evidence="1">
        <name>pyridoxal 5'-phosphate</name>
        <dbReference type="ChEBI" id="CHEBI:597326"/>
    </cofactor>
</comment>
<keyword evidence="3 9" id="KW-0808">Transferase</keyword>
<dbReference type="PANTHER" id="PTHR30244:SF34">
    <property type="entry name" value="DTDP-4-AMINO-4,6-DIDEOXYGALACTOSE TRANSAMINASE"/>
    <property type="match status" value="1"/>
</dbReference>
<sequence>MYGRAPTPWELPARKIQGIPDAPRSVPGCSGAAVEEFRAAPQHGPTESGSPYADPRSPRTHKCIHRVERREELNSSQELPRWPQLTEDDIEAAVAALRSNRLVGLGNSTIEEFEAVLAAGQGVEHAVAVSTGTAAVHLALHALDVGPGDEVIVPTHTFIGSASPVVYLGARPVFADVTPDTHCLDPVSVKSLITQRTKAIVAVHINGIAADMAALTAVAAEAGVPVVEDAAQALGTEIGGRPVGGFGDLACVSLFEQKVITSGGEGGAVLTNNPVHAERVRRLRSHGEGPVSGSPGMIWAHEVGYNYRLTSVQAAIGIAQHKRLGEMVEARRRNAAHLSQQLAGAEGLELPVEPPGTTHAFWKYAVRVAPGGGRRPAADVAADLRSRGVPVLLRYPFPLHKQPAFAEHQEVSLPVAERLSQELLALPSHPGLTEGHLNHIADEVRRAVAVTA</sequence>
<dbReference type="InterPro" id="IPR015421">
    <property type="entry name" value="PyrdxlP-dep_Trfase_major"/>
</dbReference>
<evidence type="ECO:0000256" key="5">
    <source>
        <dbReference type="ARBA" id="ARBA00038398"/>
    </source>
</evidence>
<accession>D3Y176</accession>
<evidence type="ECO:0000256" key="7">
    <source>
        <dbReference type="PIRSR" id="PIRSR000390-2"/>
    </source>
</evidence>
<proteinExistence type="inferred from homology"/>
<gene>
    <name evidence="9" type="primary">strS</name>
</gene>
<evidence type="ECO:0000256" key="1">
    <source>
        <dbReference type="ARBA" id="ARBA00001933"/>
    </source>
</evidence>
<feature type="region of interest" description="Disordered" evidence="8">
    <location>
        <begin position="1"/>
        <end position="60"/>
    </location>
</feature>
<keyword evidence="2 9" id="KW-0032">Aminotransferase</keyword>
<dbReference type="AlphaFoldDB" id="D3Y176"/>
<dbReference type="Pfam" id="PF01041">
    <property type="entry name" value="DegT_DnrJ_EryC1"/>
    <property type="match status" value="1"/>
</dbReference>
<evidence type="ECO:0000256" key="8">
    <source>
        <dbReference type="SAM" id="MobiDB-lite"/>
    </source>
</evidence>
<evidence type="ECO:0000256" key="6">
    <source>
        <dbReference type="PIRSR" id="PIRSR000390-1"/>
    </source>
</evidence>
<dbReference type="PIRSF" id="PIRSF000390">
    <property type="entry name" value="PLP_StrS"/>
    <property type="match status" value="1"/>
</dbReference>